<dbReference type="PANTHER" id="PTHR43004">
    <property type="entry name" value="TRK SYSTEM POTASSIUM UPTAKE PROTEIN"/>
    <property type="match status" value="1"/>
</dbReference>
<dbReference type="Gene3D" id="3.50.50.60">
    <property type="entry name" value="FAD/NAD(P)-binding domain"/>
    <property type="match status" value="1"/>
</dbReference>
<dbReference type="PANTHER" id="PTHR43004:SF19">
    <property type="entry name" value="BINDING MONOOXYGENASE, PUTATIVE (JCVI)-RELATED"/>
    <property type="match status" value="1"/>
</dbReference>
<keyword evidence="2" id="KW-0285">Flavoprotein</keyword>
<keyword evidence="3" id="KW-0274">FAD</keyword>
<feature type="region of interest" description="Disordered" evidence="4">
    <location>
        <begin position="358"/>
        <end position="391"/>
    </location>
</feature>
<organism evidence="6 7">
    <name type="scientific">Actinomadura chokoriensis</name>
    <dbReference type="NCBI Taxonomy" id="454156"/>
    <lineage>
        <taxon>Bacteria</taxon>
        <taxon>Bacillati</taxon>
        <taxon>Actinomycetota</taxon>
        <taxon>Actinomycetes</taxon>
        <taxon>Streptosporangiales</taxon>
        <taxon>Thermomonosporaceae</taxon>
        <taxon>Actinomadura</taxon>
    </lineage>
</organism>
<comment type="cofactor">
    <cofactor evidence="1">
        <name>FAD</name>
        <dbReference type="ChEBI" id="CHEBI:57692"/>
    </cofactor>
</comment>
<keyword evidence="7" id="KW-1185">Reference proteome</keyword>
<dbReference type="Pfam" id="PF01494">
    <property type="entry name" value="FAD_binding_3"/>
    <property type="match status" value="1"/>
</dbReference>
<name>A0ABV4R0H1_9ACTN</name>
<proteinExistence type="predicted"/>
<evidence type="ECO:0000313" key="6">
    <source>
        <dbReference type="EMBL" id="MFA1555682.1"/>
    </source>
</evidence>
<dbReference type="PRINTS" id="PR00420">
    <property type="entry name" value="RNGMNOXGNASE"/>
</dbReference>
<evidence type="ECO:0000256" key="3">
    <source>
        <dbReference type="ARBA" id="ARBA00022827"/>
    </source>
</evidence>
<sequence length="550" mass="57030">MNAAADTPVVIAGGSLVGLATALFLGKHGVPSMVVERNEGLSPHPRARGVNARAMELFRWAGIEDELRAMPSAKALAGNSGIIAAESLAGKELGALKEGYHRDTGATDDDDAGWLGATGWCLCHQHEVEPLLREHAARHGADLRFGTELAGFDQDADGVTVRLRDAAGAERSVRAGYLVGADGAGSLVRRLLGIGTDGPGALAHFLNVRFRADLTGPLRGRRFVMCYTISGSSRSALLPVNNADEWLLHVPYDPDRAEEFTPEHCADLARTAAGVDGLDVTVEGVASWESAGRVAGSFAAGRVFLAGDAAHVMPPTGAFGSNTGIQDAHNLAWKLAAVLRGEAGPGLLDTYEEERRPVAEATVEQTVLRSKDRPRLAGGPQQAPDPRIQPDPVVTFGQVYRSAAVEPDGTGGDPRWEPEPAGRPGTRAPHVIVKRDGKLVSTLDLYGDAFVLLTGPDGAACADAVARAAAESGVAVETLAIGRDVRNVAVDLCGAHGLTPEGAVLVRPDGFVAWRSAGPPDPAADVGALFGRLLCRPQGAPAGAAGGLAG</sequence>
<dbReference type="EMBL" id="JAXCEH010000011">
    <property type="protein sequence ID" value="MFA1555682.1"/>
    <property type="molecule type" value="Genomic_DNA"/>
</dbReference>
<dbReference type="InterPro" id="IPR050641">
    <property type="entry name" value="RIFMO-like"/>
</dbReference>
<feature type="domain" description="FAD-binding" evidence="5">
    <location>
        <begin position="6"/>
        <end position="366"/>
    </location>
</feature>
<dbReference type="SUPFAM" id="SSF51905">
    <property type="entry name" value="FAD/NAD(P)-binding domain"/>
    <property type="match status" value="1"/>
</dbReference>
<dbReference type="Gene3D" id="3.40.30.120">
    <property type="match status" value="1"/>
</dbReference>
<evidence type="ECO:0000256" key="1">
    <source>
        <dbReference type="ARBA" id="ARBA00001974"/>
    </source>
</evidence>
<dbReference type="Proteomes" id="UP001569904">
    <property type="component" value="Unassembled WGS sequence"/>
</dbReference>
<comment type="caution">
    <text evidence="6">The sequence shown here is derived from an EMBL/GenBank/DDBJ whole genome shotgun (WGS) entry which is preliminary data.</text>
</comment>
<protein>
    <submittedName>
        <fullName evidence="6">FAD-dependent monooxygenase</fullName>
    </submittedName>
</protein>
<dbReference type="GO" id="GO:0004497">
    <property type="term" value="F:monooxygenase activity"/>
    <property type="evidence" value="ECO:0007669"/>
    <property type="project" value="UniProtKB-KW"/>
</dbReference>
<evidence type="ECO:0000256" key="2">
    <source>
        <dbReference type="ARBA" id="ARBA00022630"/>
    </source>
</evidence>
<feature type="region of interest" description="Disordered" evidence="4">
    <location>
        <begin position="404"/>
        <end position="428"/>
    </location>
</feature>
<keyword evidence="6" id="KW-0503">Monooxygenase</keyword>
<dbReference type="RefSeq" id="WP_371942408.1">
    <property type="nucleotide sequence ID" value="NZ_JAXCEH010000011.1"/>
</dbReference>
<dbReference type="InterPro" id="IPR036188">
    <property type="entry name" value="FAD/NAD-bd_sf"/>
</dbReference>
<reference evidence="6 7" key="1">
    <citation type="submission" date="2023-11" db="EMBL/GenBank/DDBJ databases">
        <title>Actinomadura monticuli sp. nov., isolated from volcanic ash.</title>
        <authorList>
            <person name="Lee S.D."/>
            <person name="Yang H."/>
            <person name="Kim I.S."/>
        </authorList>
    </citation>
    <scope>NUCLEOTIDE SEQUENCE [LARGE SCALE GENOMIC DNA]</scope>
    <source>
        <strain evidence="6 7">DSM 45346</strain>
    </source>
</reference>
<evidence type="ECO:0000256" key="4">
    <source>
        <dbReference type="SAM" id="MobiDB-lite"/>
    </source>
</evidence>
<evidence type="ECO:0000313" key="7">
    <source>
        <dbReference type="Proteomes" id="UP001569904"/>
    </source>
</evidence>
<dbReference type="Gene3D" id="3.30.9.10">
    <property type="entry name" value="D-Amino Acid Oxidase, subunit A, domain 2"/>
    <property type="match status" value="1"/>
</dbReference>
<gene>
    <name evidence="6" type="ORF">SM436_18495</name>
</gene>
<dbReference type="InterPro" id="IPR002938">
    <property type="entry name" value="FAD-bd"/>
</dbReference>
<dbReference type="Pfam" id="PF21274">
    <property type="entry name" value="Rng_hyd_C"/>
    <property type="match status" value="1"/>
</dbReference>
<keyword evidence="6" id="KW-0560">Oxidoreductase</keyword>
<evidence type="ECO:0000259" key="5">
    <source>
        <dbReference type="Pfam" id="PF01494"/>
    </source>
</evidence>
<accession>A0ABV4R0H1</accession>